<dbReference type="Gene3D" id="3.40.50.1820">
    <property type="entry name" value="alpha/beta hydrolase"/>
    <property type="match status" value="1"/>
</dbReference>
<evidence type="ECO:0000256" key="3">
    <source>
        <dbReference type="SAM" id="MobiDB-lite"/>
    </source>
</evidence>
<dbReference type="EMBL" id="WOGT01000013">
    <property type="protein sequence ID" value="MUN56051.1"/>
    <property type="molecule type" value="Genomic_DNA"/>
</dbReference>
<proteinExistence type="inferred from homology"/>
<dbReference type="PANTHER" id="PTHR22946:SF9">
    <property type="entry name" value="POLYKETIDE TRANSFERASE AF380"/>
    <property type="match status" value="1"/>
</dbReference>
<feature type="transmembrane region" description="Helical" evidence="4">
    <location>
        <begin position="617"/>
        <end position="641"/>
    </location>
</feature>
<feature type="region of interest" description="Disordered" evidence="3">
    <location>
        <begin position="176"/>
        <end position="198"/>
    </location>
</feature>
<dbReference type="PANTHER" id="PTHR22946">
    <property type="entry name" value="DIENELACTONE HYDROLASE DOMAIN-CONTAINING PROTEIN-RELATED"/>
    <property type="match status" value="1"/>
</dbReference>
<dbReference type="OrthoDB" id="9805123at2"/>
<feature type="transmembrane region" description="Helical" evidence="4">
    <location>
        <begin position="21"/>
        <end position="38"/>
    </location>
</feature>
<dbReference type="Proteomes" id="UP000462152">
    <property type="component" value="Unassembled WGS sequence"/>
</dbReference>
<keyword evidence="4" id="KW-1133">Transmembrane helix</keyword>
<dbReference type="InterPro" id="IPR050261">
    <property type="entry name" value="FrsA_esterase"/>
</dbReference>
<evidence type="ECO:0000313" key="6">
    <source>
        <dbReference type="EMBL" id="MUN56051.1"/>
    </source>
</evidence>
<feature type="transmembrane region" description="Helical" evidence="4">
    <location>
        <begin position="430"/>
        <end position="451"/>
    </location>
</feature>
<feature type="transmembrane region" description="Helical" evidence="4">
    <location>
        <begin position="336"/>
        <end position="357"/>
    </location>
</feature>
<dbReference type="InterPro" id="IPR041127">
    <property type="entry name" value="PET_hydrolase/cutinase-like"/>
</dbReference>
<organism evidence="6 7">
    <name type="scientific">Rothia koreensis</name>
    <dbReference type="NCBI Taxonomy" id="592378"/>
    <lineage>
        <taxon>Bacteria</taxon>
        <taxon>Bacillati</taxon>
        <taxon>Actinomycetota</taxon>
        <taxon>Actinomycetes</taxon>
        <taxon>Micrococcales</taxon>
        <taxon>Micrococcaceae</taxon>
        <taxon>Rothia</taxon>
    </lineage>
</organism>
<evidence type="ECO:0000256" key="1">
    <source>
        <dbReference type="ARBA" id="ARBA00008645"/>
    </source>
</evidence>
<keyword evidence="7" id="KW-1185">Reference proteome</keyword>
<evidence type="ECO:0000256" key="4">
    <source>
        <dbReference type="SAM" id="Phobius"/>
    </source>
</evidence>
<dbReference type="InterPro" id="IPR029058">
    <property type="entry name" value="AB_hydrolase_fold"/>
</dbReference>
<comment type="similarity">
    <text evidence="1">Belongs to the AB hydrolase superfamily.</text>
</comment>
<dbReference type="GO" id="GO:0052689">
    <property type="term" value="F:carboxylic ester hydrolase activity"/>
    <property type="evidence" value="ECO:0007669"/>
    <property type="project" value="UniProtKB-ARBA"/>
</dbReference>
<dbReference type="AlphaFoldDB" id="A0A7M3SW86"/>
<keyword evidence="4" id="KW-0812">Transmembrane</keyword>
<keyword evidence="2" id="KW-0378">Hydrolase</keyword>
<feature type="domain" description="PET hydrolase/cutinase-like" evidence="5">
    <location>
        <begin position="38"/>
        <end position="172"/>
    </location>
</feature>
<feature type="transmembrane region" description="Helical" evidence="4">
    <location>
        <begin position="552"/>
        <end position="574"/>
    </location>
</feature>
<reference evidence="6 7" key="1">
    <citation type="submission" date="2019-12" db="EMBL/GenBank/DDBJ databases">
        <authorList>
            <person name="Li J."/>
            <person name="Shi Y."/>
            <person name="Xu G."/>
            <person name="Xiao D."/>
            <person name="Ran X."/>
        </authorList>
    </citation>
    <scope>NUCLEOTIDE SEQUENCE [LARGE SCALE GENOMIC DNA]</scope>
    <source>
        <strain evidence="6 7">JCM 15915</strain>
    </source>
</reference>
<accession>A0A7M3SW86</accession>
<dbReference type="SUPFAM" id="SSF53474">
    <property type="entry name" value="alpha/beta-Hydrolases"/>
    <property type="match status" value="1"/>
</dbReference>
<feature type="transmembrane region" description="Helical" evidence="4">
    <location>
        <begin position="514"/>
        <end position="531"/>
    </location>
</feature>
<name>A0A7M3SW86_9MICC</name>
<dbReference type="Pfam" id="PF12740">
    <property type="entry name" value="PETase"/>
    <property type="match status" value="1"/>
</dbReference>
<evidence type="ECO:0000259" key="5">
    <source>
        <dbReference type="Pfam" id="PF12740"/>
    </source>
</evidence>
<feature type="transmembrane region" description="Helical" evidence="4">
    <location>
        <begin position="586"/>
        <end position="605"/>
    </location>
</feature>
<dbReference type="RefSeq" id="WP_129316533.1">
    <property type="nucleotide sequence ID" value="NZ_NOIQ01000037.1"/>
</dbReference>
<keyword evidence="4" id="KW-0472">Membrane</keyword>
<protein>
    <recommendedName>
        <fullName evidence="5">PET hydrolase/cutinase-like domain-containing protein</fullName>
    </recommendedName>
</protein>
<feature type="transmembrane region" description="Helical" evidence="4">
    <location>
        <begin position="382"/>
        <end position="402"/>
    </location>
</feature>
<feature type="transmembrane region" description="Helical" evidence="4">
    <location>
        <begin position="472"/>
        <end position="494"/>
    </location>
</feature>
<evidence type="ECO:0000313" key="7">
    <source>
        <dbReference type="Proteomes" id="UP000462152"/>
    </source>
</evidence>
<comment type="caution">
    <text evidence="6">The sequence shown here is derived from an EMBL/GenBank/DDBJ whole genome shotgun (WGS) entry which is preliminary data.</text>
</comment>
<gene>
    <name evidence="6" type="ORF">GMA10_12670</name>
</gene>
<evidence type="ECO:0000256" key="2">
    <source>
        <dbReference type="ARBA" id="ARBA00022801"/>
    </source>
</evidence>
<sequence>MSHSSVHAAPTSSARRDVVKFLVCLAMVLIGGLGSYIVQTNAGTLQVQTLSIPGPNGQKISADLYKPVNATEDHQVPMVVVTPGFQRTKETQVSNSLELARRGMATLVVDPYNQGESTSQAPGSKESALIPAIDYVTKTSAFNYVDQDRIGITGHSAGGSQVRSAASHYGKLEKDALKKAADPSSPGGTEVTAQERSHAESLNKIRSAYISGWLRNLDDKSFKNIHSNLGLGYARFDEGGYRNVRGDGDLRDAPEAISFVNSGLPEDQKVSSVRTDSPYGDPGDRTYRIANNDRTIHPFQPMSPAAVGGLMDFFTTTLDWHTDVSSGNQTWFVKEAFNLISLVGGLVMLLPLSRLLLRIPALHSAAQPVPAPQARQTGAGKVIFWGTLAVSAAVACVTFIPLSNATEFVFPDATHSINTWFFPARMVNGVLLWSLFNGLFGLALFFGTHWLHGRRRGASAATWGLRIGRRELGKTLLLGFLLVTCFYVVLSVIYGLFHSDFRFLVVAARPLSARWFWVSLMYIVLLFVFFFSNSLRVNGSMRVAGQKKWVSYLLAALANSVGLAAIFVIQYVTFFATGTVFWTDDWLYVNMLQSVLPMMVILPLFNRAFFTITGRVWLGPIVTVSIFALMALGGSVIYVPLPH</sequence>